<keyword evidence="2" id="KW-0808">Transferase</keyword>
<dbReference type="Proteomes" id="UP000054107">
    <property type="component" value="Unassembled WGS sequence"/>
</dbReference>
<dbReference type="SUPFAM" id="SSF50630">
    <property type="entry name" value="Acid proteases"/>
    <property type="match status" value="1"/>
</dbReference>
<keyword evidence="9" id="KW-0862">Zinc</keyword>
<dbReference type="GO" id="GO:0004519">
    <property type="term" value="F:endonuclease activity"/>
    <property type="evidence" value="ECO:0007669"/>
    <property type="project" value="UniProtKB-KW"/>
</dbReference>
<dbReference type="InterPro" id="IPR012337">
    <property type="entry name" value="RNaseH-like_sf"/>
</dbReference>
<dbReference type="Gene3D" id="3.10.10.10">
    <property type="entry name" value="HIV Type 1 Reverse Transcriptase, subunit A, domain 1"/>
    <property type="match status" value="1"/>
</dbReference>
<dbReference type="Pfam" id="PF17917">
    <property type="entry name" value="RT_RNaseH"/>
    <property type="match status" value="1"/>
</dbReference>
<keyword evidence="10" id="KW-0175">Coiled coil</keyword>
<dbReference type="PROSITE" id="PS50158">
    <property type="entry name" value="ZF_CCHC"/>
    <property type="match status" value="1"/>
</dbReference>
<keyword evidence="9" id="KW-0863">Zinc-finger</keyword>
<dbReference type="InterPro" id="IPR036875">
    <property type="entry name" value="Znf_CCHC_sf"/>
</dbReference>
<dbReference type="CDD" id="cd09274">
    <property type="entry name" value="RNase_HI_RT_Ty3"/>
    <property type="match status" value="1"/>
</dbReference>
<keyword evidence="3" id="KW-0548">Nucleotidyltransferase</keyword>
<dbReference type="Pfam" id="PF00665">
    <property type="entry name" value="rve"/>
    <property type="match status" value="1"/>
</dbReference>
<evidence type="ECO:0000256" key="9">
    <source>
        <dbReference type="PROSITE-ProRule" id="PRU00047"/>
    </source>
</evidence>
<dbReference type="GO" id="GO:0005634">
    <property type="term" value="C:nucleus"/>
    <property type="evidence" value="ECO:0007669"/>
    <property type="project" value="UniProtKB-ARBA"/>
</dbReference>
<evidence type="ECO:0000256" key="5">
    <source>
        <dbReference type="ARBA" id="ARBA00022750"/>
    </source>
</evidence>
<feature type="domain" description="CCHC-type" evidence="12">
    <location>
        <begin position="1287"/>
        <end position="1301"/>
    </location>
</feature>
<feature type="region of interest" description="Disordered" evidence="11">
    <location>
        <begin position="828"/>
        <end position="882"/>
    </location>
</feature>
<dbReference type="SUPFAM" id="SSF57756">
    <property type="entry name" value="Retrovirus zinc finger-like domains"/>
    <property type="match status" value="1"/>
</dbReference>
<dbReference type="SUPFAM" id="SSF56672">
    <property type="entry name" value="DNA/RNA polymerases"/>
    <property type="match status" value="1"/>
</dbReference>
<dbReference type="CDD" id="cd01647">
    <property type="entry name" value="RT_LTR"/>
    <property type="match status" value="1"/>
</dbReference>
<feature type="domain" description="Integrase catalytic" evidence="13">
    <location>
        <begin position="529"/>
        <end position="690"/>
    </location>
</feature>
<dbReference type="FunFam" id="3.30.70.270:FF:000020">
    <property type="entry name" value="Transposon Tf2-6 polyprotein-like Protein"/>
    <property type="match status" value="1"/>
</dbReference>
<dbReference type="SMART" id="SM00343">
    <property type="entry name" value="ZnF_C2HC"/>
    <property type="match status" value="1"/>
</dbReference>
<dbReference type="Gene3D" id="2.40.70.10">
    <property type="entry name" value="Acid Proteases"/>
    <property type="match status" value="1"/>
</dbReference>
<dbReference type="Pfam" id="PF17921">
    <property type="entry name" value="Integrase_H2C2"/>
    <property type="match status" value="1"/>
</dbReference>
<dbReference type="InterPro" id="IPR043128">
    <property type="entry name" value="Rev_trsase/Diguanyl_cyclase"/>
</dbReference>
<keyword evidence="15" id="KW-1185">Reference proteome</keyword>
<sequence>ESIVEELLQKPVSQSKTDNKVQISNNADLMVEELLREFPQVTKKDEEQSVTTAPYMHSIDTGNAKPTVTRDFRRSPSENEAITKEVEMMFKKDVIVPSNSEWCSPVVLIKKPDGSLRFCVDYRNLNKVTVKDKFPLPLISDPLEQLEAYKNLDQHKQDVARFLGRLAEYNLRINPKKCQWFSKEVKFLGFLVSGEGIRSNPEKVKVVKDWKAPVNKKGLLRFLGSAVFYHRFIDSLSSKAKPLYALLKKDVDFIWDSKAQQAFDLIKQELISLQTLAYPNPQLPYVLHCDASDVGLGACVIQLGRPIAFASRTLNSAEYNYTTTEKECLAIVWVLKQFHPYLYGSKFTIYTDHAALKSILGTKMPKGRLARWIMALQEYQPYDIVHKKGTLNTDADALSRTHSMNAQDFQLKDIDLAMFRELHKADPNIRFLKRDGIRKPYVWNDNGLVCYEEDGRVVPFIPVGLIEQVLFHVHSKDTAGHFGIDKTYNKAREIGWWPNMGADITNWVMTCEGCQRLKVRNDLTRPPMRPITPRHVGEIWTTDIATLPESHTGERYLLVLMEYLSKWVVAVPLKSFDTGSIVQVILYEVVLKYGLPARLISDNGSKYVAEAMAMVCQRQGISRALTSVEHPQSDGLVERMNRTLKTSLGIVCGQNSKAWAQHLPFMVFAYNTAKQASTKFSPFQVMFEWSVTLPLLASIEVKQDANYNTRQWVDFLNQEIPIIHAKAIDNIKKAQQYQKTQYDKKARGITTYKTGDLVLRRNHSKVLTFPKERWLGPWQVVQATNKEGTAYRIIKPGDVKSLSKANVLHNLGYYIGGEANMANTAEHNDQVPRGTDASRYAPGNQGNQGIEGNSGEQQHFQSREGEGMGASQAPPDLSDLRGTAMSDVENASKYDGESVREMFLEAKTHYDGLVHYFGGYRQELVDEADKKAAQVQIVNRSLSFVDPEIRFLLQQLIEERQAEVNAAVAKLQDLDNEVNVTRQNITRAMISFLHAGPAGNMNDLVREFNWPTLEACQDFGLPMDYQYMILSTYNPSSITRNAAGEATVQAVPQEATDNMYLRNRIALLEAQLMNKTKIKTATKPREAKVEDNALSPLYRIEEEDIGSQHYSGFSQEERVQELTAVLKGRSLKWYTGLVPSTKKDWHRVQKSFLNFHAYGSDPALVAFGELEKYSQGDKTMAEFGPEIIELLKRAQVYSPGIQLEYLKRALNPHLEQAVIYRGADTLEKGLAIASEIERSLKKAKQHQRYPTKGSFNVQGSGGNNSGNRNNFGYKGKGRADNPHKDKKCHSCGKMGHIKRDCWGKKTHKQNTQELQVKTDSKEQQQNWDSEEDEENIFAHIMDNNNQDIKDQDQVYTRGGDRFKLKVLVDQVQQDVLVDTGSTVSTIARTTVDRLGLEEFACQQQIIKYGNTSTQEATSKAIMDFKFNGDESSRVFLLIVPSQNEEVILGMDWLQKEDILLQAKDKRVIA</sequence>
<keyword evidence="4" id="KW-0540">Nuclease</keyword>
<feature type="coiled-coil region" evidence="10">
    <location>
        <begin position="957"/>
        <end position="984"/>
    </location>
</feature>
<evidence type="ECO:0000256" key="2">
    <source>
        <dbReference type="ARBA" id="ARBA00022679"/>
    </source>
</evidence>
<dbReference type="GO" id="GO:0006508">
    <property type="term" value="P:proteolysis"/>
    <property type="evidence" value="ECO:0007669"/>
    <property type="project" value="InterPro"/>
</dbReference>
<keyword evidence="5" id="KW-0064">Aspartyl protease</keyword>
<dbReference type="GO" id="GO:0015074">
    <property type="term" value="P:DNA integration"/>
    <property type="evidence" value="ECO:0007669"/>
    <property type="project" value="InterPro"/>
</dbReference>
<organism evidence="14 15">
    <name type="scientific">Parasitella parasitica</name>
    <dbReference type="NCBI Taxonomy" id="35722"/>
    <lineage>
        <taxon>Eukaryota</taxon>
        <taxon>Fungi</taxon>
        <taxon>Fungi incertae sedis</taxon>
        <taxon>Mucoromycota</taxon>
        <taxon>Mucoromycotina</taxon>
        <taxon>Mucoromycetes</taxon>
        <taxon>Mucorales</taxon>
        <taxon>Mucorineae</taxon>
        <taxon>Mucoraceae</taxon>
        <taxon>Parasitella</taxon>
    </lineage>
</organism>
<dbReference type="GO" id="GO:0003676">
    <property type="term" value="F:nucleic acid binding"/>
    <property type="evidence" value="ECO:0007669"/>
    <property type="project" value="InterPro"/>
</dbReference>
<evidence type="ECO:0000313" key="15">
    <source>
        <dbReference type="Proteomes" id="UP000054107"/>
    </source>
</evidence>
<dbReference type="InterPro" id="IPR001584">
    <property type="entry name" value="Integrase_cat-core"/>
</dbReference>
<evidence type="ECO:0000256" key="6">
    <source>
        <dbReference type="ARBA" id="ARBA00022759"/>
    </source>
</evidence>
<evidence type="ECO:0000256" key="7">
    <source>
        <dbReference type="ARBA" id="ARBA00022801"/>
    </source>
</evidence>
<protein>
    <recommendedName>
        <fullName evidence="1">RNA-directed DNA polymerase</fullName>
        <ecNumber evidence="1">2.7.7.49</ecNumber>
    </recommendedName>
</protein>
<dbReference type="STRING" id="35722.A0A0B7MMS1"/>
<dbReference type="InterPro" id="IPR041588">
    <property type="entry name" value="Integrase_H2C2"/>
</dbReference>
<dbReference type="InterPro" id="IPR001969">
    <property type="entry name" value="Aspartic_peptidase_AS"/>
</dbReference>
<dbReference type="InterPro" id="IPR021109">
    <property type="entry name" value="Peptidase_aspartic_dom_sf"/>
</dbReference>
<name>A0A0B7MMS1_9FUNG</name>
<dbReference type="GO" id="GO:0008270">
    <property type="term" value="F:zinc ion binding"/>
    <property type="evidence" value="ECO:0007669"/>
    <property type="project" value="UniProtKB-KW"/>
</dbReference>
<dbReference type="Pfam" id="PF13975">
    <property type="entry name" value="gag-asp_proteas"/>
    <property type="match status" value="1"/>
</dbReference>
<dbReference type="InterPro" id="IPR001878">
    <property type="entry name" value="Znf_CCHC"/>
</dbReference>
<gene>
    <name evidence="14" type="primary">PARPA_00389.1 scaffold 751</name>
</gene>
<keyword evidence="8" id="KW-0695">RNA-directed DNA polymerase</keyword>
<feature type="non-terminal residue" evidence="14">
    <location>
        <position position="1"/>
    </location>
</feature>
<evidence type="ECO:0000259" key="13">
    <source>
        <dbReference type="PROSITE" id="PS50994"/>
    </source>
</evidence>
<dbReference type="EMBL" id="LN719050">
    <property type="protein sequence ID" value="CEP07116.1"/>
    <property type="molecule type" value="Genomic_DNA"/>
</dbReference>
<proteinExistence type="predicted"/>
<dbReference type="PROSITE" id="PS50994">
    <property type="entry name" value="INTEGRASE"/>
    <property type="match status" value="1"/>
</dbReference>
<dbReference type="FunFam" id="1.10.340.70:FF:000001">
    <property type="entry name" value="Retrovirus-related Pol polyprotein from transposon gypsy-like Protein"/>
    <property type="match status" value="1"/>
</dbReference>
<dbReference type="OrthoDB" id="2203704at2759"/>
<dbReference type="InterPro" id="IPR043502">
    <property type="entry name" value="DNA/RNA_pol_sf"/>
</dbReference>
<dbReference type="SUPFAM" id="SSF53098">
    <property type="entry name" value="Ribonuclease H-like"/>
    <property type="match status" value="1"/>
</dbReference>
<feature type="region of interest" description="Disordered" evidence="11">
    <location>
        <begin position="1243"/>
        <end position="1290"/>
    </location>
</feature>
<dbReference type="Gene3D" id="3.30.70.270">
    <property type="match status" value="2"/>
</dbReference>
<dbReference type="Gene3D" id="1.10.340.70">
    <property type="match status" value="1"/>
</dbReference>
<accession>A0A0B7MMS1</accession>
<dbReference type="FunFam" id="3.10.20.370:FF:000001">
    <property type="entry name" value="Retrovirus-related Pol polyprotein from transposon 17.6-like protein"/>
    <property type="match status" value="1"/>
</dbReference>
<evidence type="ECO:0000256" key="3">
    <source>
        <dbReference type="ARBA" id="ARBA00022695"/>
    </source>
</evidence>
<reference evidence="14 15" key="1">
    <citation type="submission" date="2014-09" db="EMBL/GenBank/DDBJ databases">
        <authorList>
            <person name="Ellenberger Sabrina"/>
        </authorList>
    </citation>
    <scope>NUCLEOTIDE SEQUENCE [LARGE SCALE GENOMIC DNA]</scope>
    <source>
        <strain evidence="14 15">CBS 412.66</strain>
    </source>
</reference>
<dbReference type="PANTHER" id="PTHR37984">
    <property type="entry name" value="PROTEIN CBG26694"/>
    <property type="match status" value="1"/>
</dbReference>
<dbReference type="InterPro" id="IPR041373">
    <property type="entry name" value="RT_RNaseH"/>
</dbReference>
<keyword evidence="5" id="KW-0645">Protease</keyword>
<keyword evidence="6" id="KW-0255">Endonuclease</keyword>
<dbReference type="EC" id="2.7.7.49" evidence="1"/>
<evidence type="ECO:0000313" key="14">
    <source>
        <dbReference type="EMBL" id="CEP07116.1"/>
    </source>
</evidence>
<dbReference type="GO" id="GO:0004190">
    <property type="term" value="F:aspartic-type endopeptidase activity"/>
    <property type="evidence" value="ECO:0007669"/>
    <property type="project" value="UniProtKB-KW"/>
</dbReference>
<evidence type="ECO:0000259" key="12">
    <source>
        <dbReference type="PROSITE" id="PS50158"/>
    </source>
</evidence>
<evidence type="ECO:0000256" key="10">
    <source>
        <dbReference type="SAM" id="Coils"/>
    </source>
</evidence>
<dbReference type="PROSITE" id="PS00141">
    <property type="entry name" value="ASP_PROTEASE"/>
    <property type="match status" value="1"/>
</dbReference>
<dbReference type="CDD" id="cd00303">
    <property type="entry name" value="retropepsin_like"/>
    <property type="match status" value="1"/>
</dbReference>
<keyword evidence="9" id="KW-0479">Metal-binding</keyword>
<evidence type="ECO:0000256" key="11">
    <source>
        <dbReference type="SAM" id="MobiDB-lite"/>
    </source>
</evidence>
<evidence type="ECO:0000256" key="4">
    <source>
        <dbReference type="ARBA" id="ARBA00022722"/>
    </source>
</evidence>
<dbReference type="GO" id="GO:0003964">
    <property type="term" value="F:RNA-directed DNA polymerase activity"/>
    <property type="evidence" value="ECO:0007669"/>
    <property type="project" value="UniProtKB-KW"/>
</dbReference>
<evidence type="ECO:0000256" key="1">
    <source>
        <dbReference type="ARBA" id="ARBA00012493"/>
    </source>
</evidence>
<feature type="compositionally biased region" description="Polar residues" evidence="11">
    <location>
        <begin position="844"/>
        <end position="860"/>
    </location>
</feature>
<dbReference type="PANTHER" id="PTHR37984:SF5">
    <property type="entry name" value="PROTEIN NYNRIN-LIKE"/>
    <property type="match status" value="1"/>
</dbReference>
<dbReference type="InterPro" id="IPR036397">
    <property type="entry name" value="RNaseH_sf"/>
</dbReference>
<dbReference type="InterPro" id="IPR050951">
    <property type="entry name" value="Retrovirus_Pol_polyprotein"/>
</dbReference>
<evidence type="ECO:0000256" key="8">
    <source>
        <dbReference type="ARBA" id="ARBA00022918"/>
    </source>
</evidence>
<dbReference type="Gene3D" id="3.30.420.10">
    <property type="entry name" value="Ribonuclease H-like superfamily/Ribonuclease H"/>
    <property type="match status" value="1"/>
</dbReference>
<keyword evidence="7" id="KW-0378">Hydrolase</keyword>